<evidence type="ECO:0000313" key="2">
    <source>
        <dbReference type="EMBL" id="KAJ2900767.1"/>
    </source>
</evidence>
<reference evidence="2" key="1">
    <citation type="submission" date="2022-07" db="EMBL/GenBank/DDBJ databases">
        <title>Draft genome sequence of Zalerion maritima ATCC 34329, a (micro)plastics degrading marine fungus.</title>
        <authorList>
            <person name="Paco A."/>
            <person name="Goncalves M.F.M."/>
            <person name="Rocha-Santos T.A.P."/>
            <person name="Alves A."/>
        </authorList>
    </citation>
    <scope>NUCLEOTIDE SEQUENCE</scope>
    <source>
        <strain evidence="2">ATCC 34329</strain>
    </source>
</reference>
<feature type="compositionally biased region" description="Basic and acidic residues" evidence="1">
    <location>
        <begin position="456"/>
        <end position="469"/>
    </location>
</feature>
<comment type="caution">
    <text evidence="2">The sequence shown here is derived from an EMBL/GenBank/DDBJ whole genome shotgun (WGS) entry which is preliminary data.</text>
</comment>
<feature type="compositionally biased region" description="Basic residues" evidence="1">
    <location>
        <begin position="146"/>
        <end position="155"/>
    </location>
</feature>
<feature type="compositionally biased region" description="Low complexity" evidence="1">
    <location>
        <begin position="49"/>
        <end position="70"/>
    </location>
</feature>
<feature type="compositionally biased region" description="Polar residues" evidence="1">
    <location>
        <begin position="33"/>
        <end position="48"/>
    </location>
</feature>
<sequence length="599" mass="65292">MAANNTATPRPGSPSHGKAPTPALGPAPPMQRCVSTASTASQGSNSDVRGSMGSTSSRQSSITFASSTSSRHSDLSMLSGSSAQNPNNRATIHVEKPRKSRGYVRPQGTDFAASARQRESVLSLGSIAHLQYYFARTGLLDGKGGHVQRSRKQRARPATLDLSLLRSDSTTSPRLSLLSPKLPGDTPPGSLGGSPDLVPAGVLAGSMVQSPVEANGDIDGEFDSQFFLDEYDEPDPSMPPPTTSTYNNREKPVQPPPSILELKTELRTTLNNAAKALEDVTLCDASSQSNPPERGSAMTDSPKGKAQPAGWHEIQGVHVLDVVTLAIRAARNYYTAHPHPDRLDAVKPERELRADLLSVMDTLRKSASRSFANGFKSEELEIMTEWIASVRDMLAQEHAVEDAERKKREAWSWLRGDWTGRETEREVEFLKCMLAAPHTPVGDEPLRKVSSTKGAASEKEAKEKEEKRKSALSIPDNDPLPEFTPASSVPEDQLPTMFLAHFRSGTRLVRLHNAAVRASRRRFGAIGTYHKDTSVTYRSAENIRFWAKAAELRWEAVLKLDALAVAQGSGGPTTWTNFEKAILDWARRVRTEIAGEMED</sequence>
<proteinExistence type="predicted"/>
<keyword evidence="3" id="KW-1185">Reference proteome</keyword>
<name>A0AAD5RPX2_9PEZI</name>
<gene>
    <name evidence="2" type="ORF">MKZ38_002258</name>
</gene>
<evidence type="ECO:0000256" key="1">
    <source>
        <dbReference type="SAM" id="MobiDB-lite"/>
    </source>
</evidence>
<feature type="region of interest" description="Disordered" evidence="1">
    <location>
        <begin position="1"/>
        <end position="113"/>
    </location>
</feature>
<dbReference type="Proteomes" id="UP001201980">
    <property type="component" value="Unassembled WGS sequence"/>
</dbReference>
<feature type="compositionally biased region" description="Polar residues" evidence="1">
    <location>
        <begin position="76"/>
        <end position="90"/>
    </location>
</feature>
<evidence type="ECO:0000313" key="3">
    <source>
        <dbReference type="Proteomes" id="UP001201980"/>
    </source>
</evidence>
<dbReference type="PANTHER" id="PTHR38702:SF1">
    <property type="entry name" value="CALPONIN-HOMOLOGY (CH) DOMAIN-CONTAINING PROTEIN"/>
    <property type="match status" value="1"/>
</dbReference>
<feature type="region of interest" description="Disordered" evidence="1">
    <location>
        <begin position="441"/>
        <end position="487"/>
    </location>
</feature>
<feature type="region of interest" description="Disordered" evidence="1">
    <location>
        <begin position="283"/>
        <end position="308"/>
    </location>
</feature>
<feature type="compositionally biased region" description="Low complexity" evidence="1">
    <location>
        <begin position="160"/>
        <end position="180"/>
    </location>
</feature>
<accession>A0AAD5RPX2</accession>
<organism evidence="2 3">
    <name type="scientific">Zalerion maritima</name>
    <dbReference type="NCBI Taxonomy" id="339359"/>
    <lineage>
        <taxon>Eukaryota</taxon>
        <taxon>Fungi</taxon>
        <taxon>Dikarya</taxon>
        <taxon>Ascomycota</taxon>
        <taxon>Pezizomycotina</taxon>
        <taxon>Sordariomycetes</taxon>
        <taxon>Lulworthiomycetidae</taxon>
        <taxon>Lulworthiales</taxon>
        <taxon>Lulworthiaceae</taxon>
        <taxon>Zalerion</taxon>
    </lineage>
</organism>
<feature type="region of interest" description="Disordered" evidence="1">
    <location>
        <begin position="229"/>
        <end position="254"/>
    </location>
</feature>
<dbReference type="AlphaFoldDB" id="A0AAD5RPX2"/>
<dbReference type="PANTHER" id="PTHR38702">
    <property type="entry name" value="CALPONIN-HOMOLOGY (CH) DOMAIN-CONTAINING PROTEIN"/>
    <property type="match status" value="1"/>
</dbReference>
<protein>
    <submittedName>
        <fullName evidence="2">Uncharacterized protein</fullName>
    </submittedName>
</protein>
<dbReference type="EMBL" id="JAKWBI020000166">
    <property type="protein sequence ID" value="KAJ2900767.1"/>
    <property type="molecule type" value="Genomic_DNA"/>
</dbReference>
<feature type="region of interest" description="Disordered" evidence="1">
    <location>
        <begin position="143"/>
        <end position="194"/>
    </location>
</feature>